<keyword evidence="1" id="KW-0732">Signal</keyword>
<evidence type="ECO:0000313" key="3">
    <source>
        <dbReference type="Proteomes" id="UP000198242"/>
    </source>
</evidence>
<dbReference type="RefSeq" id="WP_157744437.1">
    <property type="nucleotide sequence ID" value="NZ_LT607411.1"/>
</dbReference>
<dbReference type="AlphaFoldDB" id="A0A1C4WW36"/>
<keyword evidence="3" id="KW-1185">Reference proteome</keyword>
<dbReference type="OrthoDB" id="4303498at2"/>
<gene>
    <name evidence="2" type="ORF">GA0074695_2804</name>
</gene>
<evidence type="ECO:0008006" key="4">
    <source>
        <dbReference type="Google" id="ProtNLM"/>
    </source>
</evidence>
<dbReference type="EMBL" id="LT607411">
    <property type="protein sequence ID" value="SCF00344.1"/>
    <property type="molecule type" value="Genomic_DNA"/>
</dbReference>
<organism evidence="2 3">
    <name type="scientific">Micromonospora viridifaciens</name>
    <dbReference type="NCBI Taxonomy" id="1881"/>
    <lineage>
        <taxon>Bacteria</taxon>
        <taxon>Bacillati</taxon>
        <taxon>Actinomycetota</taxon>
        <taxon>Actinomycetes</taxon>
        <taxon>Micromonosporales</taxon>
        <taxon>Micromonosporaceae</taxon>
        <taxon>Micromonospora</taxon>
    </lineage>
</organism>
<dbReference type="Proteomes" id="UP000198242">
    <property type="component" value="Chromosome I"/>
</dbReference>
<feature type="signal peptide" evidence="1">
    <location>
        <begin position="1"/>
        <end position="27"/>
    </location>
</feature>
<feature type="chain" id="PRO_5008707312" description="MORN repeat-containing protein" evidence="1">
    <location>
        <begin position="28"/>
        <end position="143"/>
    </location>
</feature>
<proteinExistence type="predicted"/>
<reference evidence="3" key="1">
    <citation type="submission" date="2016-06" db="EMBL/GenBank/DDBJ databases">
        <authorList>
            <person name="Varghese N."/>
            <person name="Submissions Spin"/>
        </authorList>
    </citation>
    <scope>NUCLEOTIDE SEQUENCE [LARGE SCALE GENOMIC DNA]</scope>
    <source>
        <strain evidence="3">DSM 43909</strain>
    </source>
</reference>
<evidence type="ECO:0000313" key="2">
    <source>
        <dbReference type="EMBL" id="SCF00344.1"/>
    </source>
</evidence>
<protein>
    <recommendedName>
        <fullName evidence="4">MORN repeat-containing protein</fullName>
    </recommendedName>
</protein>
<sequence>MRTRARVGIVAAMATVLVGATSTAAYADYYTSGCRNAYNDSGGLDCWVMFWKDGIALGGGEFHAYGEHLFAYDSWADGRGVYVGATWWEGSYKHSNGFKLTSGANTSRTLDLGNIPEGTSVTFTSCQTDDGALLNCRTQTARA</sequence>
<evidence type="ECO:0000256" key="1">
    <source>
        <dbReference type="SAM" id="SignalP"/>
    </source>
</evidence>
<name>A0A1C4WW36_MICVI</name>
<accession>A0A1C4WW36</accession>